<organism evidence="14 15">
    <name type="scientific">Polaromonas aquatica</name>
    <dbReference type="NCBI Taxonomy" id="332657"/>
    <lineage>
        <taxon>Bacteria</taxon>
        <taxon>Pseudomonadati</taxon>
        <taxon>Pseudomonadota</taxon>
        <taxon>Betaproteobacteria</taxon>
        <taxon>Burkholderiales</taxon>
        <taxon>Comamonadaceae</taxon>
        <taxon>Polaromonas</taxon>
    </lineage>
</organism>
<evidence type="ECO:0000259" key="13">
    <source>
        <dbReference type="Pfam" id="PF01479"/>
    </source>
</evidence>
<proteinExistence type="predicted"/>
<dbReference type="PANTHER" id="PTHR47683:SF2">
    <property type="entry name" value="RNA-BINDING S4 DOMAIN-CONTAINING PROTEIN"/>
    <property type="match status" value="1"/>
</dbReference>
<evidence type="ECO:0000256" key="1">
    <source>
        <dbReference type="ARBA" id="ARBA00023235"/>
    </source>
</evidence>
<comment type="caution">
    <text evidence="14">The sequence shown here is derived from an EMBL/GenBank/DDBJ whole genome shotgun (WGS) entry which is preliminary data.</text>
</comment>
<dbReference type="Pfam" id="PF00849">
    <property type="entry name" value="PseudoU_synth_2"/>
    <property type="match status" value="1"/>
</dbReference>
<reference evidence="15" key="1">
    <citation type="journal article" date="2019" name="Int. J. Syst. Evol. Microbiol.">
        <title>The Global Catalogue of Microorganisms (GCM) 10K type strain sequencing project: providing services to taxonomists for standard genome sequencing and annotation.</title>
        <authorList>
            <consortium name="The Broad Institute Genomics Platform"/>
            <consortium name="The Broad Institute Genome Sequencing Center for Infectious Disease"/>
            <person name="Wu L."/>
            <person name="Ma J."/>
        </authorList>
    </citation>
    <scope>NUCLEOTIDE SEQUENCE [LARGE SCALE GENOMIC DNA]</scope>
    <source>
        <strain evidence="15">CCUG 39402</strain>
    </source>
</reference>
<dbReference type="InterPro" id="IPR006145">
    <property type="entry name" value="PsdUridine_synth_RsuA/RluA"/>
</dbReference>
<gene>
    <name evidence="14" type="ORF">ACFQND_14235</name>
</gene>
<accession>A0ABW1U063</accession>
<evidence type="ECO:0000256" key="9">
    <source>
        <dbReference type="ARBA" id="ARBA00042890"/>
    </source>
</evidence>
<feature type="domain" description="RNA-binding S4" evidence="13">
    <location>
        <begin position="37"/>
        <end position="68"/>
    </location>
</feature>
<evidence type="ECO:0000256" key="10">
    <source>
        <dbReference type="ARBA" id="ARBA00043147"/>
    </source>
</evidence>
<evidence type="ECO:0000256" key="3">
    <source>
        <dbReference type="ARBA" id="ARBA00036535"/>
    </source>
</evidence>
<feature type="domain" description="Pseudouridine synthase RsuA/RluA-like" evidence="12">
    <location>
        <begin position="97"/>
        <end position="248"/>
    </location>
</feature>
<keyword evidence="11" id="KW-0694">RNA-binding</keyword>
<evidence type="ECO:0000256" key="6">
    <source>
        <dbReference type="ARBA" id="ARBA00041420"/>
    </source>
</evidence>
<dbReference type="Proteomes" id="UP001596270">
    <property type="component" value="Unassembled WGS sequence"/>
</dbReference>
<sequence>MAESTPPKPPAPAAVRIRAAAALPAGSPGASTGTTIRLNKRMAELGLCSRREADDWIARGWVRVNGAPAVMGQPVALDARIEVDRQAEQQQRQQVTILINKPVGYVSGQAEDGHEPAVVLVQPQNRWSECNSRMRWGHEQLRGLAPAGRLDIDSIGLLVLTQDGRVARQLIGEDSNIEKEYLVRVSYGAETMNVQATFPREKLALPCHGLSLDGQALRPAQVSWQNPEQLRFVLTEGKKRQIRRMCEQVGLFVTGLKRVRIGRVNLGHLPVGQWRYLAPHESF</sequence>
<dbReference type="RefSeq" id="WP_377413950.1">
    <property type="nucleotide sequence ID" value="NZ_JBHSRS010000076.1"/>
</dbReference>
<dbReference type="SUPFAM" id="SSF55174">
    <property type="entry name" value="Alpha-L RNA-binding motif"/>
    <property type="match status" value="1"/>
</dbReference>
<evidence type="ECO:0000313" key="14">
    <source>
        <dbReference type="EMBL" id="MFC6282383.1"/>
    </source>
</evidence>
<dbReference type="EMBL" id="JBHSRS010000076">
    <property type="protein sequence ID" value="MFC6282383.1"/>
    <property type="molecule type" value="Genomic_DNA"/>
</dbReference>
<dbReference type="InterPro" id="IPR020103">
    <property type="entry name" value="PsdUridine_synth_cat_dom_sf"/>
</dbReference>
<evidence type="ECO:0000256" key="4">
    <source>
        <dbReference type="ARBA" id="ARBA00038922"/>
    </source>
</evidence>
<dbReference type="PROSITE" id="PS50889">
    <property type="entry name" value="S4"/>
    <property type="match status" value="1"/>
</dbReference>
<dbReference type="Gene3D" id="3.10.290.10">
    <property type="entry name" value="RNA-binding S4 domain"/>
    <property type="match status" value="1"/>
</dbReference>
<evidence type="ECO:0000256" key="7">
    <source>
        <dbReference type="ARBA" id="ARBA00041697"/>
    </source>
</evidence>
<dbReference type="PANTHER" id="PTHR47683">
    <property type="entry name" value="PSEUDOURIDINE SYNTHASE FAMILY PROTEIN-RELATED"/>
    <property type="match status" value="1"/>
</dbReference>
<evidence type="ECO:0000256" key="5">
    <source>
        <dbReference type="ARBA" id="ARBA00039989"/>
    </source>
</evidence>
<comment type="catalytic activity">
    <reaction evidence="2">
        <text>uridine(35) in tRNA(Tyr) = pseudouridine(35) in tRNA(Tyr)</text>
        <dbReference type="Rhea" id="RHEA:60556"/>
        <dbReference type="Rhea" id="RHEA-COMP:15607"/>
        <dbReference type="Rhea" id="RHEA-COMP:15608"/>
        <dbReference type="ChEBI" id="CHEBI:65314"/>
        <dbReference type="ChEBI" id="CHEBI:65315"/>
    </reaction>
</comment>
<dbReference type="InterPro" id="IPR036986">
    <property type="entry name" value="S4_RNA-bd_sf"/>
</dbReference>
<evidence type="ECO:0000256" key="8">
    <source>
        <dbReference type="ARBA" id="ARBA00042843"/>
    </source>
</evidence>
<evidence type="ECO:0000256" key="11">
    <source>
        <dbReference type="PROSITE-ProRule" id="PRU00182"/>
    </source>
</evidence>
<dbReference type="Gene3D" id="3.30.2350.10">
    <property type="entry name" value="Pseudouridine synthase"/>
    <property type="match status" value="1"/>
</dbReference>
<keyword evidence="1 14" id="KW-0413">Isomerase</keyword>
<dbReference type="Pfam" id="PF01479">
    <property type="entry name" value="S4"/>
    <property type="match status" value="1"/>
</dbReference>
<evidence type="ECO:0000259" key="12">
    <source>
        <dbReference type="Pfam" id="PF00849"/>
    </source>
</evidence>
<name>A0ABW1U063_9BURK</name>
<keyword evidence="15" id="KW-1185">Reference proteome</keyword>
<protein>
    <recommendedName>
        <fullName evidence="5">Dual-specificity RNA pseudouridine synthase RluF</fullName>
        <ecNumber evidence="4">5.4.99.21</ecNumber>
    </recommendedName>
    <alternativeName>
        <fullName evidence="7">23S rRNA pseudouridine(2604) synthase</fullName>
    </alternativeName>
    <alternativeName>
        <fullName evidence="9">Ribosomal large subunit pseudouridine synthase F</fullName>
    </alternativeName>
    <alternativeName>
        <fullName evidence="8">rRNA pseudouridylate synthase F</fullName>
    </alternativeName>
    <alternativeName>
        <fullName evidence="10">rRNA-uridine isomerase F</fullName>
    </alternativeName>
    <alternativeName>
        <fullName evidence="6">tRNA(Tyr) pseudouridine(35) synthase</fullName>
    </alternativeName>
</protein>
<dbReference type="CDD" id="cd00165">
    <property type="entry name" value="S4"/>
    <property type="match status" value="1"/>
</dbReference>
<dbReference type="GO" id="GO:0016853">
    <property type="term" value="F:isomerase activity"/>
    <property type="evidence" value="ECO:0007669"/>
    <property type="project" value="UniProtKB-KW"/>
</dbReference>
<dbReference type="EC" id="5.4.99.21" evidence="4"/>
<dbReference type="InterPro" id="IPR050343">
    <property type="entry name" value="RsuA_PseudoU_synthase"/>
</dbReference>
<evidence type="ECO:0000256" key="2">
    <source>
        <dbReference type="ARBA" id="ARBA00036390"/>
    </source>
</evidence>
<comment type="catalytic activity">
    <reaction evidence="3">
        <text>uridine(2604) in 23S rRNA = pseudouridine(2604) in 23S rRNA</text>
        <dbReference type="Rhea" id="RHEA:38875"/>
        <dbReference type="Rhea" id="RHEA-COMP:10093"/>
        <dbReference type="Rhea" id="RHEA-COMP:10094"/>
        <dbReference type="ChEBI" id="CHEBI:65314"/>
        <dbReference type="ChEBI" id="CHEBI:65315"/>
        <dbReference type="EC" id="5.4.99.21"/>
    </reaction>
</comment>
<evidence type="ECO:0000313" key="15">
    <source>
        <dbReference type="Proteomes" id="UP001596270"/>
    </source>
</evidence>
<dbReference type="InterPro" id="IPR002942">
    <property type="entry name" value="S4_RNA-bd"/>
</dbReference>
<dbReference type="SUPFAM" id="SSF55120">
    <property type="entry name" value="Pseudouridine synthase"/>
    <property type="match status" value="1"/>
</dbReference>